<dbReference type="Gene3D" id="2.30.30.60">
    <property type="match status" value="1"/>
</dbReference>
<accession>A0A238JXV7</accession>
<feature type="transmembrane region" description="Helical" evidence="7">
    <location>
        <begin position="520"/>
        <end position="537"/>
    </location>
</feature>
<dbReference type="Pfam" id="PF12607">
    <property type="entry name" value="DUF3772"/>
    <property type="match status" value="1"/>
</dbReference>
<name>A0A238JXV7_9RHOB</name>
<feature type="transmembrane region" description="Helical" evidence="7">
    <location>
        <begin position="558"/>
        <end position="581"/>
    </location>
</feature>
<dbReference type="SUPFAM" id="SSF50182">
    <property type="entry name" value="Sm-like ribonucleoproteins"/>
    <property type="match status" value="1"/>
</dbReference>
<evidence type="ECO:0000259" key="10">
    <source>
        <dbReference type="Pfam" id="PF12607"/>
    </source>
</evidence>
<comment type="subcellular location">
    <subcellularLocation>
        <location evidence="1">Cell membrane</location>
        <topology evidence="1">Multi-pass membrane protein</topology>
    </subcellularLocation>
</comment>
<dbReference type="PROSITE" id="PS01246">
    <property type="entry name" value="UPF0003"/>
    <property type="match status" value="1"/>
</dbReference>
<dbReference type="InterPro" id="IPR010920">
    <property type="entry name" value="LSM_dom_sf"/>
</dbReference>
<comment type="similarity">
    <text evidence="2">Belongs to the MscS (TC 1.A.23) family.</text>
</comment>
<dbReference type="PANTHER" id="PTHR30347">
    <property type="entry name" value="POTASSIUM CHANNEL RELATED"/>
    <property type="match status" value="1"/>
</dbReference>
<evidence type="ECO:0000259" key="9">
    <source>
        <dbReference type="Pfam" id="PF00924"/>
    </source>
</evidence>
<evidence type="ECO:0000256" key="3">
    <source>
        <dbReference type="ARBA" id="ARBA00022475"/>
    </source>
</evidence>
<feature type="transmembrane region" description="Helical" evidence="7">
    <location>
        <begin position="288"/>
        <end position="307"/>
    </location>
</feature>
<protein>
    <submittedName>
        <fullName evidence="12">Mechanosensitive channel MscK</fullName>
    </submittedName>
</protein>
<sequence>MKKLHRLLAAVFFSLTLPVAPVVAQSTSTTATEAVQEAPNYTAWQEVAEQTEDAIGSGAATNSALEKAREEIAAWRSRFLDAQSLNQTRIETLGGQIAALGAAPEEGATEPQEIADRRAALNSQLKQLQAPVLSAEEAYRRADGLIREIDTIIRDRQADELLQLGPSPINPTHWSTGITAISGTFSGVAQEVATSWNSEEGRANLREDLPAVLFYLAVALVLILRGRRWMEKNTIRYAESTSLRARGAFIFLISLGQIVLPYIGLVALLKALNSTGLLGERGTQLSALIPTVGLVILSARWLGGRIFPKANVQSRLFNLSRQRTAEARWNAAGLGVVVGMAGLLDRMSSFEDYAPAAQATLGFPILVIGAVLMFRLARLLMNHVQADAADGHEGLYRNRLIVLIARASMVTAVLGPVLAAIGYERAAGFFTYPSIATLALFGLLAVLQRLVADIYAMVTGDSESARDALIPVLIGFMLLLMALPVLALIWGARVADLTEIWTKFTEGFSIGETRISPSDFLTFVMIFVFGYMLTRLLQGALRSSVLPKTKIDTGGQNAIVSGTGYIGIFLAAIIAITSAGIDLSSLAIVAGALSVGIGFGLQNIVSNFVSGIILLIERPVSEGDWIEVGGVMGTVRDISVRSTRVETFDRTDVIVPNSDLISGMVTNWTRSNLTGRIIVPVGVAYGTDTKRVEKILRDIAEAHPLVIINPPPQVLFRGFGADSLDFEIRAILRDVTLGVPTQSEINHEIARRFAEEKIEIPFAQRDIWLRNPEALGGAVPSAE</sequence>
<evidence type="ECO:0000259" key="11">
    <source>
        <dbReference type="Pfam" id="PF21082"/>
    </source>
</evidence>
<feature type="transmembrane region" description="Helical" evidence="7">
    <location>
        <begin position="400"/>
        <end position="423"/>
    </location>
</feature>
<feature type="transmembrane region" description="Helical" evidence="7">
    <location>
        <begin position="429"/>
        <end position="447"/>
    </location>
</feature>
<dbReference type="InterPro" id="IPR052702">
    <property type="entry name" value="MscS-like_channel"/>
</dbReference>
<dbReference type="InterPro" id="IPR011014">
    <property type="entry name" value="MscS_channel_TM-2"/>
</dbReference>
<organism evidence="12 13">
    <name type="scientific">Actibacterium lipolyticum</name>
    <dbReference type="NCBI Taxonomy" id="1524263"/>
    <lineage>
        <taxon>Bacteria</taxon>
        <taxon>Pseudomonadati</taxon>
        <taxon>Pseudomonadota</taxon>
        <taxon>Alphaproteobacteria</taxon>
        <taxon>Rhodobacterales</taxon>
        <taxon>Roseobacteraceae</taxon>
        <taxon>Actibacterium</taxon>
    </lineage>
</organism>
<dbReference type="GO" id="GO:0008381">
    <property type="term" value="F:mechanosensitive monoatomic ion channel activity"/>
    <property type="evidence" value="ECO:0007669"/>
    <property type="project" value="UniProtKB-ARBA"/>
</dbReference>
<dbReference type="Gene3D" id="1.10.287.1260">
    <property type="match status" value="1"/>
</dbReference>
<feature type="transmembrane region" description="Helical" evidence="7">
    <location>
        <begin position="468"/>
        <end position="492"/>
    </location>
</feature>
<evidence type="ECO:0000256" key="2">
    <source>
        <dbReference type="ARBA" id="ARBA00008017"/>
    </source>
</evidence>
<feature type="domain" description="Mechanosensitive ion channel MscS C-terminal" evidence="11">
    <location>
        <begin position="679"/>
        <end position="760"/>
    </location>
</feature>
<dbReference type="SUPFAM" id="SSF82861">
    <property type="entry name" value="Mechanosensitive channel protein MscS (YggB), transmembrane region"/>
    <property type="match status" value="1"/>
</dbReference>
<dbReference type="SUPFAM" id="SSF82689">
    <property type="entry name" value="Mechanosensitive channel protein MscS (YggB), C-terminal domain"/>
    <property type="match status" value="1"/>
</dbReference>
<feature type="signal peptide" evidence="8">
    <location>
        <begin position="1"/>
        <end position="24"/>
    </location>
</feature>
<dbReference type="Gene3D" id="3.30.70.100">
    <property type="match status" value="1"/>
</dbReference>
<feature type="transmembrane region" description="Helical" evidence="7">
    <location>
        <begin position="209"/>
        <end position="226"/>
    </location>
</feature>
<keyword evidence="4 7" id="KW-0812">Transmembrane</keyword>
<dbReference type="InterPro" id="IPR022249">
    <property type="entry name" value="DUF3772"/>
</dbReference>
<keyword evidence="5 7" id="KW-1133">Transmembrane helix</keyword>
<keyword evidence="3" id="KW-1003">Cell membrane</keyword>
<dbReference type="PANTHER" id="PTHR30347:SF1">
    <property type="entry name" value="MECHANOSENSITIVE CHANNEL MSCK"/>
    <property type="match status" value="1"/>
</dbReference>
<evidence type="ECO:0000313" key="12">
    <source>
        <dbReference type="EMBL" id="SMX34682.1"/>
    </source>
</evidence>
<gene>
    <name evidence="12" type="primary">mscK_1</name>
    <name evidence="12" type="ORF">COL8621_01435</name>
</gene>
<keyword evidence="8" id="KW-0732">Signal</keyword>
<dbReference type="Pfam" id="PF21082">
    <property type="entry name" value="MS_channel_3rd"/>
    <property type="match status" value="1"/>
</dbReference>
<dbReference type="EMBL" id="FXYE01000001">
    <property type="protein sequence ID" value="SMX34682.1"/>
    <property type="molecule type" value="Genomic_DNA"/>
</dbReference>
<feature type="chain" id="PRO_5012647138" evidence="8">
    <location>
        <begin position="25"/>
        <end position="783"/>
    </location>
</feature>
<dbReference type="InterPro" id="IPR011066">
    <property type="entry name" value="MscS_channel_C_sf"/>
</dbReference>
<dbReference type="InterPro" id="IPR023408">
    <property type="entry name" value="MscS_beta-dom_sf"/>
</dbReference>
<reference evidence="13" key="1">
    <citation type="submission" date="2017-05" db="EMBL/GenBank/DDBJ databases">
        <authorList>
            <person name="Rodrigo-Torres L."/>
            <person name="Arahal R. D."/>
            <person name="Lucena T."/>
        </authorList>
    </citation>
    <scope>NUCLEOTIDE SEQUENCE [LARGE SCALE GENOMIC DNA]</scope>
    <source>
        <strain evidence="13">CECT 8621</strain>
    </source>
</reference>
<evidence type="ECO:0000256" key="1">
    <source>
        <dbReference type="ARBA" id="ARBA00004651"/>
    </source>
</evidence>
<dbReference type="InterPro" id="IPR006685">
    <property type="entry name" value="MscS_channel_2nd"/>
</dbReference>
<feature type="transmembrane region" description="Helical" evidence="7">
    <location>
        <begin position="356"/>
        <end position="380"/>
    </location>
</feature>
<evidence type="ECO:0000256" key="6">
    <source>
        <dbReference type="ARBA" id="ARBA00023136"/>
    </source>
</evidence>
<proteinExistence type="inferred from homology"/>
<dbReference type="GO" id="GO:0005886">
    <property type="term" value="C:plasma membrane"/>
    <property type="evidence" value="ECO:0007669"/>
    <property type="project" value="UniProtKB-SubCell"/>
</dbReference>
<dbReference type="Pfam" id="PF00924">
    <property type="entry name" value="MS_channel_2nd"/>
    <property type="match status" value="1"/>
</dbReference>
<evidence type="ECO:0000256" key="5">
    <source>
        <dbReference type="ARBA" id="ARBA00022989"/>
    </source>
</evidence>
<keyword evidence="6 7" id="KW-0472">Membrane</keyword>
<dbReference type="InterPro" id="IPR006686">
    <property type="entry name" value="MscS_channel_CS"/>
</dbReference>
<dbReference type="AlphaFoldDB" id="A0A238JXV7"/>
<feature type="transmembrane region" description="Helical" evidence="7">
    <location>
        <begin position="327"/>
        <end position="344"/>
    </location>
</feature>
<evidence type="ECO:0000313" key="13">
    <source>
        <dbReference type="Proteomes" id="UP000202922"/>
    </source>
</evidence>
<keyword evidence="13" id="KW-1185">Reference proteome</keyword>
<feature type="domain" description="DUF3772" evidence="10">
    <location>
        <begin position="134"/>
        <end position="193"/>
    </location>
</feature>
<evidence type="ECO:0000256" key="8">
    <source>
        <dbReference type="SAM" id="SignalP"/>
    </source>
</evidence>
<dbReference type="InterPro" id="IPR049278">
    <property type="entry name" value="MS_channel_C"/>
</dbReference>
<dbReference type="Proteomes" id="UP000202922">
    <property type="component" value="Unassembled WGS sequence"/>
</dbReference>
<feature type="domain" description="Mechanosensitive ion channel MscS" evidence="9">
    <location>
        <begin position="603"/>
        <end position="670"/>
    </location>
</feature>
<feature type="transmembrane region" description="Helical" evidence="7">
    <location>
        <begin position="247"/>
        <end position="268"/>
    </location>
</feature>
<evidence type="ECO:0000256" key="4">
    <source>
        <dbReference type="ARBA" id="ARBA00022692"/>
    </source>
</evidence>
<evidence type="ECO:0000256" key="7">
    <source>
        <dbReference type="SAM" id="Phobius"/>
    </source>
</evidence>
<feature type="transmembrane region" description="Helical" evidence="7">
    <location>
        <begin position="587"/>
        <end position="616"/>
    </location>
</feature>